<dbReference type="AlphaFoldDB" id="A0A150MAQ1"/>
<accession>A0A150MAQ1</accession>
<evidence type="ECO:0000313" key="1">
    <source>
        <dbReference type="EMBL" id="KYD21415.1"/>
    </source>
</evidence>
<name>A0A150MAQ1_9BACI</name>
<dbReference type="Proteomes" id="UP000075683">
    <property type="component" value="Unassembled WGS sequence"/>
</dbReference>
<gene>
    <name evidence="1" type="ORF">B4135_1644</name>
</gene>
<organism evidence="1 2">
    <name type="scientific">Caldibacillus debilis</name>
    <dbReference type="NCBI Taxonomy" id="301148"/>
    <lineage>
        <taxon>Bacteria</taxon>
        <taxon>Bacillati</taxon>
        <taxon>Bacillota</taxon>
        <taxon>Bacilli</taxon>
        <taxon>Bacillales</taxon>
        <taxon>Bacillaceae</taxon>
        <taxon>Caldibacillus</taxon>
    </lineage>
</organism>
<dbReference type="STRING" id="301148.B4135_1644"/>
<evidence type="ECO:0000313" key="2">
    <source>
        <dbReference type="Proteomes" id="UP000075683"/>
    </source>
</evidence>
<comment type="caution">
    <text evidence="1">The sequence shown here is derived from an EMBL/GenBank/DDBJ whole genome shotgun (WGS) entry which is preliminary data.</text>
</comment>
<protein>
    <submittedName>
        <fullName evidence="1">Uncharacterized protein</fullName>
    </submittedName>
</protein>
<reference evidence="1 2" key="1">
    <citation type="submission" date="2016-01" db="EMBL/GenBank/DDBJ databases">
        <title>Draft Genome Sequences of Seven Thermophilic Sporeformers Isolated from Foods.</title>
        <authorList>
            <person name="Berendsen E.M."/>
            <person name="Wells-Bennik M.H."/>
            <person name="Krawcyk A.O."/>
            <person name="De Jong A."/>
            <person name="Holsappel S."/>
            <person name="Eijlander R.T."/>
            <person name="Kuipers O.P."/>
        </authorList>
    </citation>
    <scope>NUCLEOTIDE SEQUENCE [LARGE SCALE GENOMIC DNA]</scope>
    <source>
        <strain evidence="1 2">B4135</strain>
    </source>
</reference>
<dbReference type="EMBL" id="LQYT01000018">
    <property type="protein sequence ID" value="KYD21415.1"/>
    <property type="molecule type" value="Genomic_DNA"/>
</dbReference>
<sequence>MEGSLPVIGMKRTCIPGKRFLWRTAKGAPSLGFPVPAYAVSWTKEEGK</sequence>
<proteinExistence type="predicted"/>